<evidence type="ECO:0000313" key="3">
    <source>
        <dbReference type="Proteomes" id="UP000093510"/>
    </source>
</evidence>
<keyword evidence="1" id="KW-1133">Transmembrane helix</keyword>
<name>A0A1B9E9U7_9FLAO</name>
<dbReference type="AlphaFoldDB" id="A0A1B9E9U7"/>
<proteinExistence type="predicted"/>
<dbReference type="OrthoDB" id="9763076at2"/>
<protein>
    <recommendedName>
        <fullName evidence="4">VWA domain-containing protein</fullName>
    </recommendedName>
</protein>
<dbReference type="RefSeq" id="WP_066331643.1">
    <property type="nucleotide sequence ID" value="NZ_CP017688.1"/>
</dbReference>
<organism evidence="2 3">
    <name type="scientific">Flavobacterium crassostreae</name>
    <dbReference type="NCBI Taxonomy" id="1763534"/>
    <lineage>
        <taxon>Bacteria</taxon>
        <taxon>Pseudomonadati</taxon>
        <taxon>Bacteroidota</taxon>
        <taxon>Flavobacteriia</taxon>
        <taxon>Flavobacteriales</taxon>
        <taxon>Flavobacteriaceae</taxon>
        <taxon>Flavobacterium</taxon>
    </lineage>
</organism>
<dbReference type="EMBL" id="LVEP01000002">
    <property type="protein sequence ID" value="OCB78734.1"/>
    <property type="molecule type" value="Genomic_DNA"/>
</dbReference>
<feature type="transmembrane region" description="Helical" evidence="1">
    <location>
        <begin position="33"/>
        <end position="58"/>
    </location>
</feature>
<feature type="transmembrane region" description="Helical" evidence="1">
    <location>
        <begin position="6"/>
        <end position="26"/>
    </location>
</feature>
<keyword evidence="1" id="KW-0812">Transmembrane</keyword>
<evidence type="ECO:0000313" key="2">
    <source>
        <dbReference type="EMBL" id="OCB78734.1"/>
    </source>
</evidence>
<evidence type="ECO:0008006" key="4">
    <source>
        <dbReference type="Google" id="ProtNLM"/>
    </source>
</evidence>
<gene>
    <name evidence="2" type="ORF">LPBF_01705</name>
</gene>
<accession>A0A1B9E9U7</accession>
<dbReference type="PANTHER" id="PTHR37947">
    <property type="entry name" value="BLL2462 PROTEIN"/>
    <property type="match status" value="1"/>
</dbReference>
<dbReference type="InterPro" id="IPR029062">
    <property type="entry name" value="Class_I_gatase-like"/>
</dbReference>
<reference evidence="2 3" key="1">
    <citation type="submission" date="2016-03" db="EMBL/GenBank/DDBJ databases">
        <authorList>
            <person name="Ploux O."/>
        </authorList>
    </citation>
    <scope>NUCLEOTIDE SEQUENCE [LARGE SCALE GENOMIC DNA]</scope>
    <source>
        <strain evidence="2 3">LPB0076</strain>
    </source>
</reference>
<dbReference type="Proteomes" id="UP000093510">
    <property type="component" value="Unassembled WGS sequence"/>
</dbReference>
<keyword evidence="1" id="KW-0472">Membrane</keyword>
<dbReference type="STRING" id="1763534.GCA_001831475_01618"/>
<feature type="transmembrane region" description="Helical" evidence="1">
    <location>
        <begin position="649"/>
        <end position="668"/>
    </location>
</feature>
<keyword evidence="3" id="KW-1185">Reference proteome</keyword>
<sequence length="675" mass="76299">MTLTTALLLVFSMLVAGMVSFFQYFYKAKNKSNLYLFLAFVRFLSIWSVLVLCINPILKTNTVVNTPPVLAVVLDNSSSIVAMQSEKKAQAVYRNLISNNALKAKFDIQGYQFDSEFKVADTLDFKGKQTNLALVASNLQNNNRKLTYPTVLITDGNQTTGTDYEYSFDLSNKVFPVVLGDTTTVVDLKISQLNANKYAFYKNKFPVEVFLSYSGDKSIAANFKITNGNTVVNQQQILFSETKRTAILNLLLPADKLGTVVYKAAISANLKEKNTYNNYKHFAVEVLDQKTNIALVAGGNHPDVGALKRAIEANAQRKVTVFSPEATIDLKKYTVLILYQPTGAFRKLMEQNKQAKINTFVLTGTHTDFAFLNQQQPYLNFKMGGQREEYAAVFDTDFNWFATDNIGFERFPPLENQYGTVTTSANVSVLLWSRIRAIATNAPLLAFAESQGNRTAYLLGENSWKWRMQSHVNTGSYAKYDIFVDKIMQFLASKESKKALEVTHERFYNSGDPIEILAQYLDKNYALDAKARLAIVVTNTKNKWSKKYDLLKATNEYKVNLEGLPAGKYTFSVTELHSKATYLGQFEILDFDIEKQFVNPDVSKLRRLAAATNAKAYFPDQTEQLIAQLLQDTSYQTIQKTVVSKSPLIQWYVLLVWIILLLAIEWLVRKYNGLL</sequence>
<comment type="caution">
    <text evidence="2">The sequence shown here is derived from an EMBL/GenBank/DDBJ whole genome shotgun (WGS) entry which is preliminary data.</text>
</comment>
<evidence type="ECO:0000256" key="1">
    <source>
        <dbReference type="SAM" id="Phobius"/>
    </source>
</evidence>
<dbReference type="SUPFAM" id="SSF52317">
    <property type="entry name" value="Class I glutamine amidotransferase-like"/>
    <property type="match status" value="1"/>
</dbReference>
<dbReference type="PANTHER" id="PTHR37947:SF1">
    <property type="entry name" value="BLL2462 PROTEIN"/>
    <property type="match status" value="1"/>
</dbReference>